<feature type="compositionally biased region" description="Polar residues" evidence="12">
    <location>
        <begin position="7"/>
        <end position="17"/>
    </location>
</feature>
<dbReference type="EnsemblMetazoa" id="BGLB001453-RB">
    <property type="protein sequence ID" value="BGLB001453-PB"/>
    <property type="gene ID" value="BGLB001453"/>
</dbReference>
<proteinExistence type="inferred from homology"/>
<dbReference type="FunFam" id="3.30.160.60:FF:000110">
    <property type="entry name" value="Zinc finger protein-like"/>
    <property type="match status" value="1"/>
</dbReference>
<evidence type="ECO:0000313" key="14">
    <source>
        <dbReference type="EnsemblMetazoa" id="BGLB001453-PB"/>
    </source>
</evidence>
<sequence length="962" mass="106228">MAALECNNGQDGFSPTENGDALAEEKSLSIDYSEDLWLANSEDSSGPYAQHPNKVIAHEQPTAHPVQVETRDTYSNVSSTGGQIESHSIANEYTETHPVAAQGHTWNDAMAEEEAEETALQPATTYINGTSEHNGMDFSSGGEEKDFAQLVPAGSYVESGSVVGVENQDKTFTSLMPAAAIGVNGEMQQGFTTMLNTNQEGIVYYESSEHLPSDSSPVTNQENSSVTYEQNTQMAAIKEGDEGGTEGAGTMYVAMDNLSAETQSAAGNFAVLSPAMINMTNVNTDGASYPGCVSGGTYHTISTLPFVQNGAYSSQSSFAYQTTAAIVSGDETSQQQQQHSLQQAEYSSDQTNYGSEANTMSASLQDGDVEYVDDGPDDDDDPDQDMEENSIEYSEFSCPICSEGFADQATLDDHVNNHPPLKSFVCETCGKGFATRRYLKYHRKNHCKRAGSYEGRNELDENDPNGEVKRFACNVCSRPFRVLKCMKVHKKKKHGIMKEYTCQNCAVTFETSPELIEHACEPKSASSTPQIIQYTPPPLALPAQKKKRKLKQAKPACDICGKTFSDRISVDIHRVKHIEEELYPCDMCREDETVDPNHLAVHFRIRFFTDDNQHILEDQKAAAANQDTTRSDDGSSVSATPVHNPDTPIPGSSTPQSAPATPIYIPATPIHAPGTPVSASSQDGQMLDATGQIVDQQGYVHKYIEYTTTSADGRQTVHVGNYIVNQNDAILVSDQGMLSNQHRVEQVDAANQHLYSSQFEGEIIHDASGSVMAVTPKKKKWKRSKIHMCDICNKSFGDTAKLELHYKSNHLHDRPYQCDVCEKSFFTKWKLQRHMLSHLEQKPHSCPMCSKSFVERGKLEAHYRTHLGTKPYKCDQCPKAFTVKSQLSIHQRRIHSTDQPFGCLVCGKAFLWKSGLDKHMRKHTREKPFICETCGMKYSNKANLIVHMSKAHNQTYVDKPGQ</sequence>
<dbReference type="VEuPathDB" id="VectorBase:BGLAX_048527"/>
<feature type="compositionally biased region" description="Low complexity" evidence="12">
    <location>
        <begin position="658"/>
        <end position="673"/>
    </location>
</feature>
<comment type="similarity">
    <text evidence="2">Belongs to the krueppel C2H2-type zinc-finger protein family.</text>
</comment>
<dbReference type="AlphaFoldDB" id="A0A2C9JEI8"/>
<feature type="compositionally biased region" description="Low complexity" evidence="12">
    <location>
        <begin position="333"/>
        <end position="343"/>
    </location>
</feature>
<name>A0A2C9JEI8_BIOGL</name>
<feature type="compositionally biased region" description="Polar residues" evidence="12">
    <location>
        <begin position="344"/>
        <end position="364"/>
    </location>
</feature>
<feature type="domain" description="C2H2-type" evidence="13">
    <location>
        <begin position="901"/>
        <end position="928"/>
    </location>
</feature>
<feature type="domain" description="C2H2-type" evidence="13">
    <location>
        <begin position="471"/>
        <end position="499"/>
    </location>
</feature>
<dbReference type="VEuPathDB" id="VectorBase:BGLB001453"/>
<dbReference type="InterPro" id="IPR050457">
    <property type="entry name" value="ZnFinger_BTB_dom_contain"/>
</dbReference>
<dbReference type="STRING" id="6526.A0A2C9JEI8"/>
<comment type="subcellular location">
    <subcellularLocation>
        <location evidence="1">Nucleus</location>
    </subcellularLocation>
</comment>
<dbReference type="FunFam" id="3.30.160.60:FF:000100">
    <property type="entry name" value="Zinc finger 45-like"/>
    <property type="match status" value="1"/>
</dbReference>
<dbReference type="PANTHER" id="PTHR46105:SF28">
    <property type="entry name" value="ZINC FINGER PROTEIN 37-LIKE"/>
    <property type="match status" value="1"/>
</dbReference>
<dbReference type="FunFam" id="3.30.160.60:FF:000608">
    <property type="entry name" value="zinc finger protein 286A isoform X1"/>
    <property type="match status" value="1"/>
</dbReference>
<evidence type="ECO:0000259" key="13">
    <source>
        <dbReference type="PROSITE" id="PS50157"/>
    </source>
</evidence>
<dbReference type="GO" id="GO:0000981">
    <property type="term" value="F:DNA-binding transcription factor activity, RNA polymerase II-specific"/>
    <property type="evidence" value="ECO:0007669"/>
    <property type="project" value="TreeGrafter"/>
</dbReference>
<dbReference type="PROSITE" id="PS00028">
    <property type="entry name" value="ZINC_FINGER_C2H2_1"/>
    <property type="match status" value="10"/>
</dbReference>
<feature type="region of interest" description="Disordered" evidence="12">
    <location>
        <begin position="330"/>
        <end position="386"/>
    </location>
</feature>
<evidence type="ECO:0000256" key="10">
    <source>
        <dbReference type="ARBA" id="ARBA00023242"/>
    </source>
</evidence>
<dbReference type="PANTHER" id="PTHR46105">
    <property type="entry name" value="AGAP004733-PA"/>
    <property type="match status" value="1"/>
</dbReference>
<keyword evidence="10" id="KW-0539">Nucleus</keyword>
<dbReference type="InterPro" id="IPR013087">
    <property type="entry name" value="Znf_C2H2_type"/>
</dbReference>
<evidence type="ECO:0000256" key="8">
    <source>
        <dbReference type="ARBA" id="ARBA00023125"/>
    </source>
</evidence>
<feature type="domain" description="C2H2-type" evidence="13">
    <location>
        <begin position="816"/>
        <end position="843"/>
    </location>
</feature>
<evidence type="ECO:0000256" key="5">
    <source>
        <dbReference type="ARBA" id="ARBA00022771"/>
    </source>
</evidence>
<dbReference type="KEGG" id="bgt:106055170"/>
<evidence type="ECO:0000256" key="1">
    <source>
        <dbReference type="ARBA" id="ARBA00004123"/>
    </source>
</evidence>
<protein>
    <recommendedName>
        <fullName evidence="13">C2H2-type domain-containing protein</fullName>
    </recommendedName>
</protein>
<feature type="domain" description="C2H2-type" evidence="13">
    <location>
        <begin position="396"/>
        <end position="423"/>
    </location>
</feature>
<feature type="region of interest" description="Disordered" evidence="12">
    <location>
        <begin position="1"/>
        <end position="27"/>
    </location>
</feature>
<dbReference type="Pfam" id="PF13894">
    <property type="entry name" value="zf-C2H2_4"/>
    <property type="match status" value="1"/>
</dbReference>
<evidence type="ECO:0000256" key="3">
    <source>
        <dbReference type="ARBA" id="ARBA00022723"/>
    </source>
</evidence>
<dbReference type="GO" id="GO:0005634">
    <property type="term" value="C:nucleus"/>
    <property type="evidence" value="ECO:0007669"/>
    <property type="project" value="UniProtKB-SubCell"/>
</dbReference>
<accession>A0A2C9JEI8</accession>
<dbReference type="InterPro" id="IPR036236">
    <property type="entry name" value="Znf_C2H2_sf"/>
</dbReference>
<feature type="domain" description="C2H2-type" evidence="13">
    <location>
        <begin position="844"/>
        <end position="871"/>
    </location>
</feature>
<evidence type="ECO:0000256" key="6">
    <source>
        <dbReference type="ARBA" id="ARBA00022833"/>
    </source>
</evidence>
<dbReference type="Pfam" id="PF00096">
    <property type="entry name" value="zf-C2H2"/>
    <property type="match status" value="4"/>
</dbReference>
<feature type="domain" description="C2H2-type" evidence="13">
    <location>
        <begin position="872"/>
        <end position="900"/>
    </location>
</feature>
<dbReference type="SMART" id="SM00355">
    <property type="entry name" value="ZnF_C2H2"/>
    <property type="match status" value="11"/>
</dbReference>
<feature type="domain" description="C2H2-type" evidence="13">
    <location>
        <begin position="424"/>
        <end position="446"/>
    </location>
</feature>
<keyword evidence="3" id="KW-0479">Metal-binding</keyword>
<keyword evidence="4" id="KW-0677">Repeat</keyword>
<feature type="region of interest" description="Disordered" evidence="12">
    <location>
        <begin position="621"/>
        <end position="683"/>
    </location>
</feature>
<keyword evidence="7" id="KW-0805">Transcription regulation</keyword>
<dbReference type="Proteomes" id="UP000076420">
    <property type="component" value="Unassembled WGS sequence"/>
</dbReference>
<evidence type="ECO:0000256" key="9">
    <source>
        <dbReference type="ARBA" id="ARBA00023163"/>
    </source>
</evidence>
<keyword evidence="8" id="KW-0238">DNA-binding</keyword>
<feature type="domain" description="C2H2-type" evidence="13">
    <location>
        <begin position="929"/>
        <end position="952"/>
    </location>
</feature>
<dbReference type="OrthoDB" id="6077919at2759"/>
<evidence type="ECO:0000256" key="7">
    <source>
        <dbReference type="ARBA" id="ARBA00023015"/>
    </source>
</evidence>
<dbReference type="FunFam" id="3.30.160.60:FF:000287">
    <property type="entry name" value="PR domain zinc finger protein 10"/>
    <property type="match status" value="1"/>
</dbReference>
<evidence type="ECO:0000313" key="15">
    <source>
        <dbReference type="Proteomes" id="UP000076420"/>
    </source>
</evidence>
<dbReference type="FunFam" id="3.30.160.60:FF:000065">
    <property type="entry name" value="B-cell CLL/lymphoma 6, member B"/>
    <property type="match status" value="1"/>
</dbReference>
<evidence type="ECO:0000256" key="11">
    <source>
        <dbReference type="PROSITE-ProRule" id="PRU00042"/>
    </source>
</evidence>
<dbReference type="GO" id="GO:0000978">
    <property type="term" value="F:RNA polymerase II cis-regulatory region sequence-specific DNA binding"/>
    <property type="evidence" value="ECO:0007669"/>
    <property type="project" value="TreeGrafter"/>
</dbReference>
<dbReference type="PROSITE" id="PS50157">
    <property type="entry name" value="ZINC_FINGER_C2H2_2"/>
    <property type="match status" value="10"/>
</dbReference>
<evidence type="ECO:0000256" key="12">
    <source>
        <dbReference type="SAM" id="MobiDB-lite"/>
    </source>
</evidence>
<evidence type="ECO:0000256" key="4">
    <source>
        <dbReference type="ARBA" id="ARBA00022737"/>
    </source>
</evidence>
<dbReference type="SUPFAM" id="SSF57667">
    <property type="entry name" value="beta-beta-alpha zinc fingers"/>
    <property type="match status" value="6"/>
</dbReference>
<feature type="compositionally biased region" description="Acidic residues" evidence="12">
    <location>
        <begin position="367"/>
        <end position="386"/>
    </location>
</feature>
<gene>
    <name evidence="14" type="primary">106055170</name>
</gene>
<feature type="domain" description="C2H2-type" evidence="13">
    <location>
        <begin position="787"/>
        <end position="815"/>
    </location>
</feature>
<evidence type="ECO:0000256" key="2">
    <source>
        <dbReference type="ARBA" id="ARBA00006991"/>
    </source>
</evidence>
<reference evidence="14" key="1">
    <citation type="submission" date="2020-05" db="UniProtKB">
        <authorList>
            <consortium name="EnsemblMetazoa"/>
        </authorList>
    </citation>
    <scope>IDENTIFICATION</scope>
    <source>
        <strain evidence="14">BB02</strain>
    </source>
</reference>
<keyword evidence="5 11" id="KW-0863">Zinc-finger</keyword>
<feature type="domain" description="C2H2-type" evidence="13">
    <location>
        <begin position="555"/>
        <end position="582"/>
    </location>
</feature>
<keyword evidence="9" id="KW-0804">Transcription</keyword>
<dbReference type="GO" id="GO:0008270">
    <property type="term" value="F:zinc ion binding"/>
    <property type="evidence" value="ECO:0007669"/>
    <property type="project" value="UniProtKB-KW"/>
</dbReference>
<keyword evidence="6" id="KW-0862">Zinc</keyword>
<dbReference type="Gene3D" id="3.30.160.60">
    <property type="entry name" value="Classic Zinc Finger"/>
    <property type="match status" value="8"/>
</dbReference>
<organism evidence="14 15">
    <name type="scientific">Biomphalaria glabrata</name>
    <name type="common">Bloodfluke planorb</name>
    <name type="synonym">Freshwater snail</name>
    <dbReference type="NCBI Taxonomy" id="6526"/>
    <lineage>
        <taxon>Eukaryota</taxon>
        <taxon>Metazoa</taxon>
        <taxon>Spiralia</taxon>
        <taxon>Lophotrochozoa</taxon>
        <taxon>Mollusca</taxon>
        <taxon>Gastropoda</taxon>
        <taxon>Heterobranchia</taxon>
        <taxon>Euthyneura</taxon>
        <taxon>Panpulmonata</taxon>
        <taxon>Hygrophila</taxon>
        <taxon>Lymnaeoidea</taxon>
        <taxon>Planorbidae</taxon>
        <taxon>Biomphalaria</taxon>
    </lineage>
</organism>
<dbReference type="RefSeq" id="XP_013066783.2">
    <property type="nucleotide sequence ID" value="XM_013211329.2"/>
</dbReference>